<dbReference type="OrthoDB" id="20028at2759"/>
<dbReference type="Proteomes" id="UP000054324">
    <property type="component" value="Unassembled WGS sequence"/>
</dbReference>
<evidence type="ECO:0000256" key="11">
    <source>
        <dbReference type="SAM" id="MobiDB-lite"/>
    </source>
</evidence>
<comment type="catalytic activity">
    <reaction evidence="10">
        <text>an alpha-D-Man-(1-&gt;2)-alpha-D-Man-(1-&gt;2)-alpha-D-Man-(1-&gt;3)-[alpha-D-Man-(1-&gt;6)]-beta-D-Man-(1-&gt;4)-beta-D-GlcNAc-(1-&gt;4)-alpha-D-GlcNAc-diphospho-di-trans,poly-cis-dolichol + a di-trans,poly-cis-dolichyl beta-D-mannosyl phosphate = an alpha-D-Man-(1-&gt;2)-alpha-D-Man-(1-&gt;2)-alpha-D-Man-(1-&gt;3)-[alpha-D-Man-(1-&gt;3)-alpha-D-Man-(1-&gt;6)]-beta-D-Man-(1-&gt;4)-beta-D-GlcNAc-(1-&gt;4)-alpha-D-GlcNAc-diphospho-di-trans,poly-cis-dolichol + a di-trans,poly-cis-dolichyl phosphate + H(+)</text>
        <dbReference type="Rhea" id="RHEA:29527"/>
        <dbReference type="Rhea" id="RHEA-COMP:19498"/>
        <dbReference type="Rhea" id="RHEA-COMP:19501"/>
        <dbReference type="Rhea" id="RHEA-COMP:19516"/>
        <dbReference type="Rhea" id="RHEA-COMP:19517"/>
        <dbReference type="ChEBI" id="CHEBI:15378"/>
        <dbReference type="ChEBI" id="CHEBI:57683"/>
        <dbReference type="ChEBI" id="CHEBI:58211"/>
        <dbReference type="ChEBI" id="CHEBI:132515"/>
        <dbReference type="ChEBI" id="CHEBI:132516"/>
        <dbReference type="EC" id="2.4.1.258"/>
    </reaction>
    <physiologicalReaction direction="left-to-right" evidence="10">
        <dbReference type="Rhea" id="RHEA:29528"/>
    </physiologicalReaction>
</comment>
<gene>
    <name evidence="13" type="ORF">T265_08463</name>
</gene>
<evidence type="ECO:0000256" key="8">
    <source>
        <dbReference type="ARBA" id="ARBA00022989"/>
    </source>
</evidence>
<keyword evidence="7" id="KW-0256">Endoplasmic reticulum</keyword>
<dbReference type="KEGG" id="ovi:T265_08463"/>
<evidence type="ECO:0000256" key="3">
    <source>
        <dbReference type="ARBA" id="ARBA00011964"/>
    </source>
</evidence>
<dbReference type="GO" id="GO:0052925">
    <property type="term" value="F:dol-P-Man:Man(5)GlcNAc(2)-PP-Dol alpha-1,3-mannosyltransferase activity"/>
    <property type="evidence" value="ECO:0007669"/>
    <property type="project" value="UniProtKB-EC"/>
</dbReference>
<feature type="transmembrane region" description="Helical" evidence="12">
    <location>
        <begin position="230"/>
        <end position="249"/>
    </location>
</feature>
<evidence type="ECO:0000256" key="10">
    <source>
        <dbReference type="ARBA" id="ARBA00049506"/>
    </source>
</evidence>
<feature type="transmembrane region" description="Helical" evidence="12">
    <location>
        <begin position="147"/>
        <end position="168"/>
    </location>
</feature>
<dbReference type="GO" id="GO:0005789">
    <property type="term" value="C:endoplasmic reticulum membrane"/>
    <property type="evidence" value="ECO:0007669"/>
    <property type="project" value="UniProtKB-SubCell"/>
</dbReference>
<dbReference type="GeneID" id="20322642"/>
<dbReference type="PANTHER" id="PTHR12646:SF0">
    <property type="entry name" value="DOL-P-MAN:MAN(5)GLCNAC(2)-PP-DOL ALPHA-1,3-MANNOSYLTRANSFERASE"/>
    <property type="match status" value="1"/>
</dbReference>
<dbReference type="CTD" id="20322642"/>
<evidence type="ECO:0000313" key="14">
    <source>
        <dbReference type="Proteomes" id="UP000054324"/>
    </source>
</evidence>
<dbReference type="InterPro" id="IPR007873">
    <property type="entry name" value="Glycosyltransferase_ALG3"/>
</dbReference>
<evidence type="ECO:0000256" key="6">
    <source>
        <dbReference type="ARBA" id="ARBA00022692"/>
    </source>
</evidence>
<evidence type="ECO:0000256" key="12">
    <source>
        <dbReference type="SAM" id="Phobius"/>
    </source>
</evidence>
<evidence type="ECO:0000256" key="2">
    <source>
        <dbReference type="ARBA" id="ARBA00004922"/>
    </source>
</evidence>
<evidence type="ECO:0000256" key="4">
    <source>
        <dbReference type="ARBA" id="ARBA00022676"/>
    </source>
</evidence>
<keyword evidence="4" id="KW-0328">Glycosyltransferase</keyword>
<comment type="pathway">
    <text evidence="2">Protein modification; protein glycosylation.</text>
</comment>
<evidence type="ECO:0000313" key="13">
    <source>
        <dbReference type="EMBL" id="KER23697.1"/>
    </source>
</evidence>
<feature type="transmembrane region" description="Helical" evidence="12">
    <location>
        <begin position="334"/>
        <end position="354"/>
    </location>
</feature>
<feature type="transmembrane region" description="Helical" evidence="12">
    <location>
        <begin position="175"/>
        <end position="201"/>
    </location>
</feature>
<keyword evidence="14" id="KW-1185">Reference proteome</keyword>
<dbReference type="EC" id="2.4.1.258" evidence="3"/>
<evidence type="ECO:0000256" key="5">
    <source>
        <dbReference type="ARBA" id="ARBA00022679"/>
    </source>
</evidence>
<feature type="transmembrane region" description="Helical" evidence="12">
    <location>
        <begin position="20"/>
        <end position="42"/>
    </location>
</feature>
<keyword evidence="9 12" id="KW-0472">Membrane</keyword>
<accession>A0A074ZDK6</accession>
<dbReference type="STRING" id="6198.A0A074ZDK6"/>
<proteinExistence type="predicted"/>
<dbReference type="Pfam" id="PF05208">
    <property type="entry name" value="ALG3"/>
    <property type="match status" value="1"/>
</dbReference>
<feature type="region of interest" description="Disordered" evidence="11">
    <location>
        <begin position="435"/>
        <end position="454"/>
    </location>
</feature>
<dbReference type="EMBL" id="KL596839">
    <property type="protein sequence ID" value="KER23697.1"/>
    <property type="molecule type" value="Genomic_DNA"/>
</dbReference>
<reference evidence="13 14" key="1">
    <citation type="submission" date="2013-11" db="EMBL/GenBank/DDBJ databases">
        <title>Opisthorchis viverrini - life in the bile duct.</title>
        <authorList>
            <person name="Young N.D."/>
            <person name="Nagarajan N."/>
            <person name="Lin S.J."/>
            <person name="Korhonen P.K."/>
            <person name="Jex A.R."/>
            <person name="Hall R.S."/>
            <person name="Safavi-Hemami H."/>
            <person name="Kaewkong W."/>
            <person name="Bertrand D."/>
            <person name="Gao S."/>
            <person name="Seet Q."/>
            <person name="Wongkham S."/>
            <person name="Teh B.T."/>
            <person name="Wongkham C."/>
            <person name="Intapan P.M."/>
            <person name="Maleewong W."/>
            <person name="Yang X."/>
            <person name="Hu M."/>
            <person name="Wang Z."/>
            <person name="Hofmann A."/>
            <person name="Sternberg P.W."/>
            <person name="Tan P."/>
            <person name="Wang J."/>
            <person name="Gasser R.B."/>
        </authorList>
    </citation>
    <scope>NUCLEOTIDE SEQUENCE [LARGE SCALE GENOMIC DNA]</scope>
</reference>
<comment type="subcellular location">
    <subcellularLocation>
        <location evidence="1">Endoplasmic reticulum membrane</location>
        <topology evidence="1">Multi-pass membrane protein</topology>
    </subcellularLocation>
</comment>
<feature type="transmembrane region" description="Helical" evidence="12">
    <location>
        <begin position="207"/>
        <end position="223"/>
    </location>
</feature>
<feature type="transmembrane region" description="Helical" evidence="12">
    <location>
        <begin position="287"/>
        <end position="307"/>
    </location>
</feature>
<feature type="compositionally biased region" description="Basic residues" evidence="11">
    <location>
        <begin position="444"/>
        <end position="454"/>
    </location>
</feature>
<protein>
    <recommendedName>
        <fullName evidence="3">dolichyl-P-Man:Man5GlcNAc2-PP-dolichol alpha-1,3-mannosyltransferase</fullName>
        <ecNumber evidence="3">2.4.1.258</ecNumber>
    </recommendedName>
</protein>
<organism evidence="13 14">
    <name type="scientific">Opisthorchis viverrini</name>
    <name type="common">Southeast Asian liver fluke</name>
    <dbReference type="NCBI Taxonomy" id="6198"/>
    <lineage>
        <taxon>Eukaryota</taxon>
        <taxon>Metazoa</taxon>
        <taxon>Spiralia</taxon>
        <taxon>Lophotrochozoa</taxon>
        <taxon>Platyhelminthes</taxon>
        <taxon>Trematoda</taxon>
        <taxon>Digenea</taxon>
        <taxon>Opisthorchiida</taxon>
        <taxon>Opisthorchiata</taxon>
        <taxon>Opisthorchiidae</taxon>
        <taxon>Opisthorchis</taxon>
    </lineage>
</organism>
<name>A0A074ZDK6_OPIVI</name>
<keyword evidence="6 12" id="KW-0812">Transmembrane</keyword>
<dbReference type="RefSeq" id="XP_009172539.1">
    <property type="nucleotide sequence ID" value="XM_009174275.1"/>
</dbReference>
<evidence type="ECO:0000256" key="7">
    <source>
        <dbReference type="ARBA" id="ARBA00022824"/>
    </source>
</evidence>
<feature type="transmembrane region" description="Helical" evidence="12">
    <location>
        <begin position="118"/>
        <end position="141"/>
    </location>
</feature>
<keyword evidence="5" id="KW-0808">Transferase</keyword>
<dbReference type="PANTHER" id="PTHR12646">
    <property type="entry name" value="NOT56 - RELATED"/>
    <property type="match status" value="1"/>
</dbReference>
<keyword evidence="8 12" id="KW-1133">Transmembrane helix</keyword>
<evidence type="ECO:0000256" key="9">
    <source>
        <dbReference type="ARBA" id="ARBA00023136"/>
    </source>
</evidence>
<sequence length="454" mass="52472">MVLQAVEKFSSWILFSKNGYLPVSCILLFAELALSLFVVWNVKCMFNSFQLFLDIAFQDTEIDWIAYMQEVEGFVNGTLDYDKLEGQTGPCVYVRRLYPAGFLYIYWMLYQITSRGTLIHLAQYIFIGLYLLTLVLVFNIYRLSCQVPPYVFVFMCVISYRIHSIYVLRLFNDPLAMIALYACVNFLLYGKFTLACIFFSLGVSVKMNILLFAPGLFLILLYYRGILETAGHLCECIIVQLVVGAPFLFHNYEAYISRAFNFGRQFMYKWTVNWRIIPEDVFLDRRFHAVLLGLHATFLIILLFKWVRYRGGFSEFLELQVPPDRDPRKDMSGVIYPMFISNFIGVTFSRSLHYQFYVWYFHTIPYLLWTTSLPSSPLKLLIFGLIEVCWNTYPSTVFSSGLLHACHGILLTSLVFAPLPTASFERVSSKVSIQPIPNKTTAPSKRRGGKAKLA</sequence>
<evidence type="ECO:0000256" key="1">
    <source>
        <dbReference type="ARBA" id="ARBA00004477"/>
    </source>
</evidence>
<dbReference type="AlphaFoldDB" id="A0A074ZDK6"/>